<dbReference type="EMBL" id="BTRK01000005">
    <property type="protein sequence ID" value="GMR50994.1"/>
    <property type="molecule type" value="Genomic_DNA"/>
</dbReference>
<evidence type="ECO:0000313" key="2">
    <source>
        <dbReference type="EMBL" id="GMR50994.1"/>
    </source>
</evidence>
<dbReference type="PANTHER" id="PTHR31751:SF42">
    <property type="entry name" value="PROTEIN CBG10204"/>
    <property type="match status" value="1"/>
</dbReference>
<dbReference type="PANTHER" id="PTHR31751">
    <property type="entry name" value="SI:CH211-108C17.2-RELATED-RELATED"/>
    <property type="match status" value="1"/>
</dbReference>
<name>A0AAN5CVJ4_9BILA</name>
<protein>
    <recommendedName>
        <fullName evidence="4">Transposase</fullName>
    </recommendedName>
</protein>
<comment type="caution">
    <text evidence="2">The sequence shown here is derived from an EMBL/GenBank/DDBJ whole genome shotgun (WGS) entry which is preliminary data.</text>
</comment>
<organism evidence="2 3">
    <name type="scientific">Pristionchus mayeri</name>
    <dbReference type="NCBI Taxonomy" id="1317129"/>
    <lineage>
        <taxon>Eukaryota</taxon>
        <taxon>Metazoa</taxon>
        <taxon>Ecdysozoa</taxon>
        <taxon>Nematoda</taxon>
        <taxon>Chromadorea</taxon>
        <taxon>Rhabditida</taxon>
        <taxon>Rhabditina</taxon>
        <taxon>Diplogasteromorpha</taxon>
        <taxon>Diplogasteroidea</taxon>
        <taxon>Neodiplogasteridae</taxon>
        <taxon>Pristionchus</taxon>
    </lineage>
</organism>
<proteinExistence type="predicted"/>
<dbReference type="Proteomes" id="UP001328107">
    <property type="component" value="Unassembled WGS sequence"/>
</dbReference>
<evidence type="ECO:0000313" key="1">
    <source>
        <dbReference type="EMBL" id="GMR35749.1"/>
    </source>
</evidence>
<keyword evidence="3" id="KW-1185">Reference proteome</keyword>
<evidence type="ECO:0008006" key="4">
    <source>
        <dbReference type="Google" id="ProtNLM"/>
    </source>
</evidence>
<reference evidence="2" key="2">
    <citation type="submission" date="2023-06" db="EMBL/GenBank/DDBJ databases">
        <title>Genome assembly of Pristionchus species.</title>
        <authorList>
            <person name="Yoshida K."/>
            <person name="Sommer R.J."/>
        </authorList>
    </citation>
    <scope>NUCLEOTIDE SEQUENCE</scope>
    <source>
        <strain evidence="2 3">RS5460</strain>
    </source>
</reference>
<sequence length="299" mass="34180">MRLALPCYRTMRKELKEIVMPAVGVVFARRMAQAEATVRGANPAGVGVAVDGRYSHMGHTAPNGTVPFIDIHTNIIFNVKNMHKDMRGIEGISGRMEKEGVRIGLLELQAKQFTITSLVSDNDGKIKKMMEDHPRFSQIVHHCDFWHLVKGLNKVLRELAKRKECPNLEYWRRKIVDHCYAMHEKFPDDRNTGLEYMKSALAHVCDRHTHFEKIPFLKGISGCLHHDLSEESKSHKIDRKSNEFALLKHALLKPSFTKSFLRAAPKMNTSPCENFNSVLNLYASKTIARLVNKHIQPIY</sequence>
<dbReference type="AlphaFoldDB" id="A0AAN5CVJ4"/>
<reference evidence="3" key="1">
    <citation type="submission" date="2022-10" db="EMBL/GenBank/DDBJ databases">
        <title>Genome assembly of Pristionchus species.</title>
        <authorList>
            <person name="Yoshida K."/>
            <person name="Sommer R.J."/>
        </authorList>
    </citation>
    <scope>NUCLEOTIDE SEQUENCE [LARGE SCALE GENOMIC DNA]</scope>
    <source>
        <strain evidence="3">RS5460</strain>
    </source>
</reference>
<accession>A0AAN5CVJ4</accession>
<evidence type="ECO:0000313" key="3">
    <source>
        <dbReference type="Proteomes" id="UP001328107"/>
    </source>
</evidence>
<gene>
    <name evidence="1" type="ORF">PMAYCL1PPCAC_05944</name>
    <name evidence="2" type="ORF">PMAYCL1PPCAC_21189</name>
</gene>
<dbReference type="EMBL" id="BTRK01000002">
    <property type="protein sequence ID" value="GMR35749.1"/>
    <property type="molecule type" value="Genomic_DNA"/>
</dbReference>